<gene>
    <name evidence="1" type="ORF">DPMN_068388</name>
</gene>
<dbReference type="AlphaFoldDB" id="A0A9D3YX26"/>
<keyword evidence="2" id="KW-1185">Reference proteome</keyword>
<reference evidence="1" key="1">
    <citation type="journal article" date="2019" name="bioRxiv">
        <title>The Genome of the Zebra Mussel, Dreissena polymorpha: A Resource for Invasive Species Research.</title>
        <authorList>
            <person name="McCartney M.A."/>
            <person name="Auch B."/>
            <person name="Kono T."/>
            <person name="Mallez S."/>
            <person name="Zhang Y."/>
            <person name="Obille A."/>
            <person name="Becker A."/>
            <person name="Abrahante J.E."/>
            <person name="Garbe J."/>
            <person name="Badalamenti J.P."/>
            <person name="Herman A."/>
            <person name="Mangelson H."/>
            <person name="Liachko I."/>
            <person name="Sullivan S."/>
            <person name="Sone E.D."/>
            <person name="Koren S."/>
            <person name="Silverstein K.A.T."/>
            <person name="Beckman K.B."/>
            <person name="Gohl D.M."/>
        </authorList>
    </citation>
    <scope>NUCLEOTIDE SEQUENCE</scope>
    <source>
        <strain evidence="1">Duluth1</strain>
        <tissue evidence="1">Whole animal</tissue>
    </source>
</reference>
<reference evidence="1" key="2">
    <citation type="submission" date="2020-11" db="EMBL/GenBank/DDBJ databases">
        <authorList>
            <person name="McCartney M.A."/>
            <person name="Auch B."/>
            <person name="Kono T."/>
            <person name="Mallez S."/>
            <person name="Becker A."/>
            <person name="Gohl D.M."/>
            <person name="Silverstein K.A.T."/>
            <person name="Koren S."/>
            <person name="Bechman K.B."/>
            <person name="Herman A."/>
            <person name="Abrahante J.E."/>
            <person name="Garbe J."/>
        </authorList>
    </citation>
    <scope>NUCLEOTIDE SEQUENCE</scope>
    <source>
        <strain evidence="1">Duluth1</strain>
        <tissue evidence="1">Whole animal</tissue>
    </source>
</reference>
<dbReference type="EMBL" id="JAIWYP010000014">
    <property type="protein sequence ID" value="KAH3708930.1"/>
    <property type="molecule type" value="Genomic_DNA"/>
</dbReference>
<evidence type="ECO:0000313" key="2">
    <source>
        <dbReference type="Proteomes" id="UP000828390"/>
    </source>
</evidence>
<accession>A0A9D3YX26</accession>
<evidence type="ECO:0000313" key="1">
    <source>
        <dbReference type="EMBL" id="KAH3708930.1"/>
    </source>
</evidence>
<sequence length="105" mass="11719">MFSAGSQRARFHCELSVGGAVVKLLPGSHLYLADQCLDCRCDSSGLNCCGYGPSYRYLTGSDHSFPCRYLNCSEYNSPRRDLTGYKLDFRADIRLVQRIALLANI</sequence>
<name>A0A9D3YX26_DREPO</name>
<organism evidence="1 2">
    <name type="scientific">Dreissena polymorpha</name>
    <name type="common">Zebra mussel</name>
    <name type="synonym">Mytilus polymorpha</name>
    <dbReference type="NCBI Taxonomy" id="45954"/>
    <lineage>
        <taxon>Eukaryota</taxon>
        <taxon>Metazoa</taxon>
        <taxon>Spiralia</taxon>
        <taxon>Lophotrochozoa</taxon>
        <taxon>Mollusca</taxon>
        <taxon>Bivalvia</taxon>
        <taxon>Autobranchia</taxon>
        <taxon>Heteroconchia</taxon>
        <taxon>Euheterodonta</taxon>
        <taxon>Imparidentia</taxon>
        <taxon>Neoheterodontei</taxon>
        <taxon>Myida</taxon>
        <taxon>Dreissenoidea</taxon>
        <taxon>Dreissenidae</taxon>
        <taxon>Dreissena</taxon>
    </lineage>
</organism>
<proteinExistence type="predicted"/>
<protein>
    <submittedName>
        <fullName evidence="1">Uncharacterized protein</fullName>
    </submittedName>
</protein>
<dbReference type="Proteomes" id="UP000828390">
    <property type="component" value="Unassembled WGS sequence"/>
</dbReference>
<comment type="caution">
    <text evidence="1">The sequence shown here is derived from an EMBL/GenBank/DDBJ whole genome shotgun (WGS) entry which is preliminary data.</text>
</comment>